<organism evidence="2 3">
    <name type="scientific">Denitromonas iodatirespirans</name>
    <dbReference type="NCBI Taxonomy" id="2795389"/>
    <lineage>
        <taxon>Bacteria</taxon>
        <taxon>Pseudomonadati</taxon>
        <taxon>Pseudomonadota</taxon>
        <taxon>Betaproteobacteria</taxon>
        <taxon>Rhodocyclales</taxon>
        <taxon>Zoogloeaceae</taxon>
        <taxon>Denitromonas</taxon>
    </lineage>
</organism>
<gene>
    <name evidence="2" type="ORF">I8J34_10790</name>
</gene>
<reference evidence="3" key="1">
    <citation type="journal article" date="2022" name="ISME J.">
        <title>Genetic and phylogenetic analysis of dissimilatory iodate-reducing bacteria identifies potential niches across the world's oceans.</title>
        <authorList>
            <person name="Reyes-Umana V."/>
            <person name="Henning Z."/>
            <person name="Lee K."/>
            <person name="Barnum T.P."/>
            <person name="Coates J.D."/>
        </authorList>
    </citation>
    <scope>NUCLEOTIDE SEQUENCE [LARGE SCALE GENOMIC DNA]</scope>
    <source>
        <strain evidence="3">IR12</strain>
    </source>
</reference>
<proteinExistence type="predicted"/>
<protein>
    <recommendedName>
        <fullName evidence="4">Holin</fullName>
    </recommendedName>
</protein>
<evidence type="ECO:0000256" key="1">
    <source>
        <dbReference type="SAM" id="Phobius"/>
    </source>
</evidence>
<keyword evidence="1" id="KW-0812">Transmembrane</keyword>
<feature type="transmembrane region" description="Helical" evidence="1">
    <location>
        <begin position="44"/>
        <end position="66"/>
    </location>
</feature>
<sequence>MTEPTTTGTAAILLKLGSVFPGVIGAAIALRFNTADLSARKRISAFLASIAIAHYLGGAVVEHWALAGMVAEAAKLAAGLFGLSIIASLMAEVPTIVGQLRRRYLGERP</sequence>
<comment type="caution">
    <text evidence="2">The sequence shown here is derived from an EMBL/GenBank/DDBJ whole genome shotgun (WGS) entry which is preliminary data.</text>
</comment>
<evidence type="ECO:0000313" key="2">
    <source>
        <dbReference type="EMBL" id="MBT0961657.1"/>
    </source>
</evidence>
<evidence type="ECO:0000313" key="3">
    <source>
        <dbReference type="Proteomes" id="UP000694660"/>
    </source>
</evidence>
<keyword evidence="3" id="KW-1185">Reference proteome</keyword>
<feature type="transmembrane region" description="Helical" evidence="1">
    <location>
        <begin position="78"/>
        <end position="98"/>
    </location>
</feature>
<evidence type="ECO:0008006" key="4">
    <source>
        <dbReference type="Google" id="ProtNLM"/>
    </source>
</evidence>
<keyword evidence="1" id="KW-0472">Membrane</keyword>
<dbReference type="EMBL" id="JAEKFT010000010">
    <property type="protein sequence ID" value="MBT0961657.1"/>
    <property type="molecule type" value="Genomic_DNA"/>
</dbReference>
<dbReference type="RefSeq" id="WP_214361413.1">
    <property type="nucleotide sequence ID" value="NZ_JAEKFT010000010.1"/>
</dbReference>
<keyword evidence="1" id="KW-1133">Transmembrane helix</keyword>
<feature type="transmembrane region" description="Helical" evidence="1">
    <location>
        <begin position="12"/>
        <end position="32"/>
    </location>
</feature>
<dbReference type="Proteomes" id="UP000694660">
    <property type="component" value="Unassembled WGS sequence"/>
</dbReference>
<accession>A0A944HBG9</accession>
<dbReference type="AlphaFoldDB" id="A0A944HBG9"/>
<name>A0A944HBG9_DENI1</name>